<feature type="chain" id="PRO_5008690498" evidence="2">
    <location>
        <begin position="23"/>
        <end position="358"/>
    </location>
</feature>
<comment type="similarity">
    <text evidence="1">Belongs to the membrane fusion protein (MFP) (TC 8.A.1) family.</text>
</comment>
<evidence type="ECO:0000313" key="6">
    <source>
        <dbReference type="EMBL" id="SCC30593.1"/>
    </source>
</evidence>
<organism evidence="6 7">
    <name type="scientific">Chitinophaga costaii</name>
    <dbReference type="NCBI Taxonomy" id="1335309"/>
    <lineage>
        <taxon>Bacteria</taxon>
        <taxon>Pseudomonadati</taxon>
        <taxon>Bacteroidota</taxon>
        <taxon>Chitinophagia</taxon>
        <taxon>Chitinophagales</taxon>
        <taxon>Chitinophagaceae</taxon>
        <taxon>Chitinophaga</taxon>
    </lineage>
</organism>
<dbReference type="Proteomes" id="UP000242818">
    <property type="component" value="Unassembled WGS sequence"/>
</dbReference>
<proteinExistence type="inferred from homology"/>
<dbReference type="Pfam" id="PF25989">
    <property type="entry name" value="YknX_C"/>
    <property type="match status" value="1"/>
</dbReference>
<dbReference type="PANTHER" id="PTHR30469">
    <property type="entry name" value="MULTIDRUG RESISTANCE PROTEIN MDTA"/>
    <property type="match status" value="1"/>
</dbReference>
<protein>
    <submittedName>
        <fullName evidence="6">RND family efflux transporter, MFP subunit</fullName>
    </submittedName>
</protein>
<evidence type="ECO:0000256" key="1">
    <source>
        <dbReference type="ARBA" id="ARBA00009477"/>
    </source>
</evidence>
<dbReference type="EMBL" id="FMAR01000005">
    <property type="protein sequence ID" value="SCC30593.1"/>
    <property type="molecule type" value="Genomic_DNA"/>
</dbReference>
<dbReference type="NCBIfam" id="TIGR01730">
    <property type="entry name" value="RND_mfp"/>
    <property type="match status" value="1"/>
</dbReference>
<dbReference type="Pfam" id="PF25973">
    <property type="entry name" value="BSH_CzcB"/>
    <property type="match status" value="1"/>
</dbReference>
<keyword evidence="7" id="KW-1185">Reference proteome</keyword>
<feature type="domain" description="CusB-like beta-barrel" evidence="3">
    <location>
        <begin position="212"/>
        <end position="285"/>
    </location>
</feature>
<dbReference type="Gene3D" id="2.40.30.170">
    <property type="match status" value="1"/>
</dbReference>
<dbReference type="Gene3D" id="2.40.50.100">
    <property type="match status" value="1"/>
</dbReference>
<feature type="domain" description="CzcB-like barrel-sandwich hybrid" evidence="4">
    <location>
        <begin position="62"/>
        <end position="194"/>
    </location>
</feature>
<dbReference type="SUPFAM" id="SSF111369">
    <property type="entry name" value="HlyD-like secretion proteins"/>
    <property type="match status" value="1"/>
</dbReference>
<gene>
    <name evidence="6" type="ORF">GA0116948_105268</name>
</gene>
<dbReference type="InterPro" id="IPR058647">
    <property type="entry name" value="BSH_CzcB-like"/>
</dbReference>
<feature type="signal peptide" evidence="2">
    <location>
        <begin position="1"/>
        <end position="22"/>
    </location>
</feature>
<dbReference type="InterPro" id="IPR058792">
    <property type="entry name" value="Beta-barrel_RND_2"/>
</dbReference>
<sequence length="358" mass="38353">MRTILLLSLTLIFCASCGGRHGQVITTPSQPKAPAYTVVEATAGSLSRQMTLPGQLAAYEEVSIFPKVNGYVQQVLVDIGSPVKKGALLMTLEAPELEQACLQAKEKYATAKADCSLSSERYARLQEAAQTAGAVSPLDITATRTKAQADSALANAAYANWQMQETLRSYLRVTAPFDGVITQRNVHPGALVSDVSKDKPMLELKSLQHLRLQVDVPEAVAGTLSIKDTLHFRLSAFPGLTFNASISRKSGNMNLQYRAERIEADVPNPKQQLSAGMYADVLLDTHANAPACIVPNTAVVTSTDGRYVLLVSAHKARRTAVTTGNSQAGSLEVYGNIHPGDRVIAHANDEIPDGTVVE</sequence>
<evidence type="ECO:0000259" key="3">
    <source>
        <dbReference type="Pfam" id="PF25954"/>
    </source>
</evidence>
<evidence type="ECO:0000259" key="4">
    <source>
        <dbReference type="Pfam" id="PF25973"/>
    </source>
</evidence>
<evidence type="ECO:0000313" key="7">
    <source>
        <dbReference type="Proteomes" id="UP000242818"/>
    </source>
</evidence>
<accession>A0A1C4DH20</accession>
<dbReference type="InterPro" id="IPR058637">
    <property type="entry name" value="YknX-like_C"/>
</dbReference>
<dbReference type="Gene3D" id="1.10.287.470">
    <property type="entry name" value="Helix hairpin bin"/>
    <property type="match status" value="1"/>
</dbReference>
<name>A0A1C4DH20_9BACT</name>
<dbReference type="PANTHER" id="PTHR30469:SF37">
    <property type="entry name" value="RAGD PROTEIN"/>
    <property type="match status" value="1"/>
</dbReference>
<dbReference type="Pfam" id="PF25954">
    <property type="entry name" value="Beta-barrel_RND_2"/>
    <property type="match status" value="1"/>
</dbReference>
<reference evidence="6 7" key="1">
    <citation type="submission" date="2016-08" db="EMBL/GenBank/DDBJ databases">
        <authorList>
            <person name="Seilhamer J.J."/>
        </authorList>
    </citation>
    <scope>NUCLEOTIDE SEQUENCE [LARGE SCALE GENOMIC DNA]</scope>
    <source>
        <strain evidence="6 7">A37T2</strain>
    </source>
</reference>
<keyword evidence="2" id="KW-0732">Signal</keyword>
<dbReference type="RefSeq" id="WP_165798429.1">
    <property type="nucleotide sequence ID" value="NZ_FMAR01000005.1"/>
</dbReference>
<dbReference type="GO" id="GO:1990281">
    <property type="term" value="C:efflux pump complex"/>
    <property type="evidence" value="ECO:0007669"/>
    <property type="project" value="TreeGrafter"/>
</dbReference>
<feature type="domain" description="YknX-like C-terminal permuted SH3-like" evidence="5">
    <location>
        <begin position="294"/>
        <end position="358"/>
    </location>
</feature>
<dbReference type="STRING" id="1335309.GA0116948_105268"/>
<evidence type="ECO:0000256" key="2">
    <source>
        <dbReference type="SAM" id="SignalP"/>
    </source>
</evidence>
<dbReference type="AlphaFoldDB" id="A0A1C4DH20"/>
<dbReference type="Gene3D" id="2.40.420.20">
    <property type="match status" value="1"/>
</dbReference>
<dbReference type="InterPro" id="IPR006143">
    <property type="entry name" value="RND_pump_MFP"/>
</dbReference>
<dbReference type="GO" id="GO:0015562">
    <property type="term" value="F:efflux transmembrane transporter activity"/>
    <property type="evidence" value="ECO:0007669"/>
    <property type="project" value="TreeGrafter"/>
</dbReference>
<evidence type="ECO:0000259" key="5">
    <source>
        <dbReference type="Pfam" id="PF25989"/>
    </source>
</evidence>